<dbReference type="Pfam" id="PF01976">
    <property type="entry name" value="DUF116"/>
    <property type="match status" value="1"/>
</dbReference>
<dbReference type="PANTHER" id="PTHR43801:SF1">
    <property type="entry name" value="POLYPRENYL SYNTHETASE"/>
    <property type="match status" value="1"/>
</dbReference>
<name>A0A8T3V6N3_9EURY</name>
<protein>
    <submittedName>
        <fullName evidence="2">DUF116 domain-containing protein</fullName>
    </submittedName>
</protein>
<keyword evidence="1" id="KW-1133">Transmembrane helix</keyword>
<accession>A0A8T3V6N3</accession>
<reference evidence="2" key="1">
    <citation type="submission" date="2019-04" db="EMBL/GenBank/DDBJ databases">
        <title>Evolution of Biomass-Degrading Anaerobic Consortia Revealed by Metagenomics.</title>
        <authorList>
            <person name="Peng X."/>
        </authorList>
    </citation>
    <scope>NUCLEOTIDE SEQUENCE</scope>
    <source>
        <strain evidence="2">SIG18</strain>
    </source>
</reference>
<organism evidence="2 3">
    <name type="scientific">Methanobrevibacter thaueri</name>
    <dbReference type="NCBI Taxonomy" id="190975"/>
    <lineage>
        <taxon>Archaea</taxon>
        <taxon>Methanobacteriati</taxon>
        <taxon>Methanobacteriota</taxon>
        <taxon>Methanomada group</taxon>
        <taxon>Methanobacteria</taxon>
        <taxon>Methanobacteriales</taxon>
        <taxon>Methanobacteriaceae</taxon>
        <taxon>Methanobrevibacter</taxon>
    </lineage>
</organism>
<evidence type="ECO:0000313" key="2">
    <source>
        <dbReference type="EMBL" id="MBE6501286.1"/>
    </source>
</evidence>
<dbReference type="RefSeq" id="WP_303738401.1">
    <property type="nucleotide sequence ID" value="NZ_SUTK01000007.1"/>
</dbReference>
<sequence>MIFLDSFYMFLGQLVVFLTILIIILFIIVLILGYLIARKNQIKFPRFLLYIVDLLYSPFKTIAHFLKLDDHLIDDIAIKVRDDINKERFKQIPAEKTLIFLPHCLRHRDCPAPLQKEGLNCSECGLCSIGAIKKKSEPMGYKLYIVPGSSFVKKIVMENKFQAVLGVACHEDLNQMMMLLSDFCPQGVLLEKTGCFETKVNVKKVFEKIDSKYPNQNKP</sequence>
<keyword evidence="1" id="KW-0472">Membrane</keyword>
<feature type="transmembrane region" description="Helical" evidence="1">
    <location>
        <begin position="6"/>
        <end position="35"/>
    </location>
</feature>
<dbReference type="AlphaFoldDB" id="A0A8T3V6N3"/>
<evidence type="ECO:0000256" key="1">
    <source>
        <dbReference type="SAM" id="Phobius"/>
    </source>
</evidence>
<dbReference type="PANTHER" id="PTHR43801">
    <property type="entry name" value="NUCLEOTIDE-BINDING PROTEIN-RELATED"/>
    <property type="match status" value="1"/>
</dbReference>
<evidence type="ECO:0000313" key="3">
    <source>
        <dbReference type="Proteomes" id="UP000783037"/>
    </source>
</evidence>
<dbReference type="InterPro" id="IPR002829">
    <property type="entry name" value="DUF116"/>
</dbReference>
<comment type="caution">
    <text evidence="2">The sequence shown here is derived from an EMBL/GenBank/DDBJ whole genome shotgun (WGS) entry which is preliminary data.</text>
</comment>
<proteinExistence type="predicted"/>
<gene>
    <name evidence="2" type="ORF">E7Z79_02465</name>
</gene>
<keyword evidence="1" id="KW-0812">Transmembrane</keyword>
<dbReference type="Proteomes" id="UP000783037">
    <property type="component" value="Unassembled WGS sequence"/>
</dbReference>
<dbReference type="PIRSF" id="PIRSF006594">
    <property type="entry name" value="UCP006594"/>
    <property type="match status" value="1"/>
</dbReference>
<dbReference type="EMBL" id="SUTK01000007">
    <property type="protein sequence ID" value="MBE6501286.1"/>
    <property type="molecule type" value="Genomic_DNA"/>
</dbReference>